<dbReference type="AlphaFoldDB" id="A0A0C9ZEX8"/>
<organism evidence="1 2">
    <name type="scientific">Suillus luteus UH-Slu-Lm8-n1</name>
    <dbReference type="NCBI Taxonomy" id="930992"/>
    <lineage>
        <taxon>Eukaryota</taxon>
        <taxon>Fungi</taxon>
        <taxon>Dikarya</taxon>
        <taxon>Basidiomycota</taxon>
        <taxon>Agaricomycotina</taxon>
        <taxon>Agaricomycetes</taxon>
        <taxon>Agaricomycetidae</taxon>
        <taxon>Boletales</taxon>
        <taxon>Suillineae</taxon>
        <taxon>Suillaceae</taxon>
        <taxon>Suillus</taxon>
    </lineage>
</organism>
<dbReference type="InParanoid" id="A0A0C9ZEX8"/>
<gene>
    <name evidence="1" type="ORF">CY34DRAFT_811686</name>
</gene>
<dbReference type="Proteomes" id="UP000054485">
    <property type="component" value="Unassembled WGS sequence"/>
</dbReference>
<sequence length="120" mass="13959">MGFITNDFFSVARLPPSYFPFLGSLFFTSGHQSQQLHPDQHYLVTHFKNVPSNERPLVIARSFESIEIERDEECNSNMIAIVKQWSLFSKSHSPALHEDNWRETQCACTWMTLLFPDYAT</sequence>
<evidence type="ECO:0000313" key="2">
    <source>
        <dbReference type="Proteomes" id="UP000054485"/>
    </source>
</evidence>
<dbReference type="EMBL" id="KN835570">
    <property type="protein sequence ID" value="KIK36000.1"/>
    <property type="molecule type" value="Genomic_DNA"/>
</dbReference>
<reference evidence="2" key="2">
    <citation type="submission" date="2015-01" db="EMBL/GenBank/DDBJ databases">
        <title>Evolutionary Origins and Diversification of the Mycorrhizal Mutualists.</title>
        <authorList>
            <consortium name="DOE Joint Genome Institute"/>
            <consortium name="Mycorrhizal Genomics Consortium"/>
            <person name="Kohler A."/>
            <person name="Kuo A."/>
            <person name="Nagy L.G."/>
            <person name="Floudas D."/>
            <person name="Copeland A."/>
            <person name="Barry K.W."/>
            <person name="Cichocki N."/>
            <person name="Veneault-Fourrey C."/>
            <person name="LaButti K."/>
            <person name="Lindquist E.A."/>
            <person name="Lipzen A."/>
            <person name="Lundell T."/>
            <person name="Morin E."/>
            <person name="Murat C."/>
            <person name="Riley R."/>
            <person name="Ohm R."/>
            <person name="Sun H."/>
            <person name="Tunlid A."/>
            <person name="Henrissat B."/>
            <person name="Grigoriev I.V."/>
            <person name="Hibbett D.S."/>
            <person name="Martin F."/>
        </authorList>
    </citation>
    <scope>NUCLEOTIDE SEQUENCE [LARGE SCALE GENOMIC DNA]</scope>
    <source>
        <strain evidence="2">UH-Slu-Lm8-n1</strain>
    </source>
</reference>
<keyword evidence="2" id="KW-1185">Reference proteome</keyword>
<reference evidence="1 2" key="1">
    <citation type="submission" date="2014-04" db="EMBL/GenBank/DDBJ databases">
        <authorList>
            <consortium name="DOE Joint Genome Institute"/>
            <person name="Kuo A."/>
            <person name="Ruytinx J."/>
            <person name="Rineau F."/>
            <person name="Colpaert J."/>
            <person name="Kohler A."/>
            <person name="Nagy L.G."/>
            <person name="Floudas D."/>
            <person name="Copeland A."/>
            <person name="Barry K.W."/>
            <person name="Cichocki N."/>
            <person name="Veneault-Fourrey C."/>
            <person name="LaButti K."/>
            <person name="Lindquist E.A."/>
            <person name="Lipzen A."/>
            <person name="Lundell T."/>
            <person name="Morin E."/>
            <person name="Murat C."/>
            <person name="Sun H."/>
            <person name="Tunlid A."/>
            <person name="Henrissat B."/>
            <person name="Grigoriev I.V."/>
            <person name="Hibbett D.S."/>
            <person name="Martin F."/>
            <person name="Nordberg H.P."/>
            <person name="Cantor M.N."/>
            <person name="Hua S.X."/>
        </authorList>
    </citation>
    <scope>NUCLEOTIDE SEQUENCE [LARGE SCALE GENOMIC DNA]</scope>
    <source>
        <strain evidence="1 2">UH-Slu-Lm8-n1</strain>
    </source>
</reference>
<dbReference type="HOGENOM" id="CLU_2051219_0_0_1"/>
<accession>A0A0C9ZEX8</accession>
<proteinExistence type="predicted"/>
<evidence type="ECO:0000313" key="1">
    <source>
        <dbReference type="EMBL" id="KIK36000.1"/>
    </source>
</evidence>
<name>A0A0C9ZEX8_9AGAM</name>
<protein>
    <submittedName>
        <fullName evidence="1">Uncharacterized protein</fullName>
    </submittedName>
</protein>